<comment type="caution">
    <text evidence="4">The sequence shown here is derived from an EMBL/GenBank/DDBJ whole genome shotgun (WGS) entry which is preliminary data.</text>
</comment>
<feature type="transmembrane region" description="Helical" evidence="2">
    <location>
        <begin position="132"/>
        <end position="152"/>
    </location>
</feature>
<proteinExistence type="predicted"/>
<evidence type="ECO:0000313" key="5">
    <source>
        <dbReference type="Proteomes" id="UP001073227"/>
    </source>
</evidence>
<feature type="transmembrane region" description="Helical" evidence="2">
    <location>
        <begin position="42"/>
        <end position="62"/>
    </location>
</feature>
<evidence type="ECO:0000259" key="3">
    <source>
        <dbReference type="Pfam" id="PF14378"/>
    </source>
</evidence>
<name>A0ABT3ZBI5_9HYPH</name>
<feature type="transmembrane region" description="Helical" evidence="2">
    <location>
        <begin position="12"/>
        <end position="30"/>
    </location>
</feature>
<gene>
    <name evidence="4" type="ORF">OEG84_15530</name>
</gene>
<feature type="domain" description="Inositolphosphotransferase Aur1/Ipt1" evidence="3">
    <location>
        <begin position="101"/>
        <end position="288"/>
    </location>
</feature>
<feature type="transmembrane region" description="Helical" evidence="2">
    <location>
        <begin position="273"/>
        <end position="295"/>
    </location>
</feature>
<evidence type="ECO:0000256" key="2">
    <source>
        <dbReference type="SAM" id="Phobius"/>
    </source>
</evidence>
<dbReference type="Proteomes" id="UP001073227">
    <property type="component" value="Unassembled WGS sequence"/>
</dbReference>
<feature type="transmembrane region" description="Helical" evidence="2">
    <location>
        <begin position="223"/>
        <end position="242"/>
    </location>
</feature>
<keyword evidence="2" id="KW-1133">Transmembrane helix</keyword>
<protein>
    <submittedName>
        <fullName evidence="4">Phosphatase PAP2 family protein</fullName>
    </submittedName>
</protein>
<organism evidence="4 5">
    <name type="scientific">Hoeflea algicola</name>
    <dbReference type="NCBI Taxonomy" id="2983763"/>
    <lineage>
        <taxon>Bacteria</taxon>
        <taxon>Pseudomonadati</taxon>
        <taxon>Pseudomonadota</taxon>
        <taxon>Alphaproteobacteria</taxon>
        <taxon>Hyphomicrobiales</taxon>
        <taxon>Rhizobiaceae</taxon>
        <taxon>Hoeflea</taxon>
    </lineage>
</organism>
<reference evidence="4" key="1">
    <citation type="submission" date="2022-10" db="EMBL/GenBank/DDBJ databases">
        <title>Hoeflea sp. G2-23, isolated from marine algae.</title>
        <authorList>
            <person name="Kristyanto S."/>
            <person name="Kim J.M."/>
            <person name="Jeon C.O."/>
        </authorList>
    </citation>
    <scope>NUCLEOTIDE SEQUENCE</scope>
    <source>
        <strain evidence="4">G2-23</strain>
    </source>
</reference>
<feature type="region of interest" description="Disordered" evidence="1">
    <location>
        <begin position="305"/>
        <end position="329"/>
    </location>
</feature>
<dbReference type="Pfam" id="PF14378">
    <property type="entry name" value="PAP2_3"/>
    <property type="match status" value="1"/>
</dbReference>
<dbReference type="InterPro" id="IPR026841">
    <property type="entry name" value="Aur1/Ipt1"/>
</dbReference>
<dbReference type="RefSeq" id="WP_267654590.1">
    <property type="nucleotide sequence ID" value="NZ_JAOVZR010000001.1"/>
</dbReference>
<sequence>MNDLDMDDIQKRFFVSLGLIWGVVLVARPFTKVTINYADFSANLYLSLICACFSLLAGRFGLNLLRGLASLIAGLLLIMLPMVTANYMAMSLDMPLADELLANMDAAIGFDWHSFIAFVDARPLLAAAFGEAYQSFLIQVVLVPALLLWLGYSRRAHAFMIAFGLLTLVAAVVAIWFPAYGTYTHYGYTDGQLANINSYFGFEFIEHFEAVRNNVEFHISSQGISGILTFPSVHAGVAYLLIWATWTNIWLRYPFLLLNIMMALAAVVNANHYLVDILASIPLAALCIGIVRLVFGMHRNAADPAVSSQPGMQPVHFDQQGSRMAGSGR</sequence>
<evidence type="ECO:0000256" key="1">
    <source>
        <dbReference type="SAM" id="MobiDB-lite"/>
    </source>
</evidence>
<keyword evidence="5" id="KW-1185">Reference proteome</keyword>
<keyword evidence="2" id="KW-0812">Transmembrane</keyword>
<feature type="transmembrane region" description="Helical" evidence="2">
    <location>
        <begin position="69"/>
        <end position="89"/>
    </location>
</feature>
<feature type="transmembrane region" description="Helical" evidence="2">
    <location>
        <begin position="159"/>
        <end position="179"/>
    </location>
</feature>
<keyword evidence="2" id="KW-0472">Membrane</keyword>
<evidence type="ECO:0000313" key="4">
    <source>
        <dbReference type="EMBL" id="MCY0149078.1"/>
    </source>
</evidence>
<accession>A0ABT3ZBI5</accession>
<feature type="transmembrane region" description="Helical" evidence="2">
    <location>
        <begin position="249"/>
        <end position="267"/>
    </location>
</feature>
<dbReference type="EMBL" id="JAOVZR010000001">
    <property type="protein sequence ID" value="MCY0149078.1"/>
    <property type="molecule type" value="Genomic_DNA"/>
</dbReference>